<evidence type="ECO:0000256" key="3">
    <source>
        <dbReference type="ARBA" id="ARBA00023002"/>
    </source>
</evidence>
<dbReference type="KEGG" id="mtun:MTUNDRAET4_3093"/>
<dbReference type="InterPro" id="IPR012675">
    <property type="entry name" value="Beta-grasp_dom_sf"/>
</dbReference>
<evidence type="ECO:0000256" key="2">
    <source>
        <dbReference type="ARBA" id="ARBA00022723"/>
    </source>
</evidence>
<keyword evidence="4" id="KW-0408">Iron</keyword>
<dbReference type="InterPro" id="IPR036884">
    <property type="entry name" value="2Fe-2S-bd_dom_sf"/>
</dbReference>
<dbReference type="SUPFAM" id="SSF47741">
    <property type="entry name" value="CO dehydrogenase ISP C-domain like"/>
    <property type="match status" value="1"/>
</dbReference>
<keyword evidence="2" id="KW-0479">Metal-binding</keyword>
<dbReference type="InterPro" id="IPR051452">
    <property type="entry name" value="Diverse_Oxidoreductases"/>
</dbReference>
<dbReference type="SUPFAM" id="SSF54292">
    <property type="entry name" value="2Fe-2S ferredoxin-like"/>
    <property type="match status" value="1"/>
</dbReference>
<dbReference type="PROSITE" id="PS51085">
    <property type="entry name" value="2FE2S_FER_2"/>
    <property type="match status" value="1"/>
</dbReference>
<gene>
    <name evidence="7" type="primary">iorA</name>
    <name evidence="7" type="ORF">MTUNDRAET4_3093</name>
</gene>
<reference evidence="7 8" key="1">
    <citation type="submission" date="2019-03" db="EMBL/GenBank/DDBJ databases">
        <authorList>
            <person name="Kox A.R. M."/>
        </authorList>
    </citation>
    <scope>NUCLEOTIDE SEQUENCE [LARGE SCALE GENOMIC DNA]</scope>
    <source>
        <strain evidence="7">MTUNDRAET4 annotated genome</strain>
    </source>
</reference>
<evidence type="ECO:0000256" key="4">
    <source>
        <dbReference type="ARBA" id="ARBA00023004"/>
    </source>
</evidence>
<keyword evidence="3 7" id="KW-0560">Oxidoreductase</keyword>
<dbReference type="Pfam" id="PF01799">
    <property type="entry name" value="Fer2_2"/>
    <property type="match status" value="1"/>
</dbReference>
<dbReference type="EMBL" id="LR536450">
    <property type="protein sequence ID" value="VFU09980.1"/>
    <property type="molecule type" value="Genomic_DNA"/>
</dbReference>
<evidence type="ECO:0000259" key="6">
    <source>
        <dbReference type="PROSITE" id="PS51085"/>
    </source>
</evidence>
<name>A0A4U8Z3I4_METTU</name>
<accession>A0A4U8Z3I4</accession>
<dbReference type="CDD" id="cd00207">
    <property type="entry name" value="fer2"/>
    <property type="match status" value="1"/>
</dbReference>
<dbReference type="GO" id="GO:0051537">
    <property type="term" value="F:2 iron, 2 sulfur cluster binding"/>
    <property type="evidence" value="ECO:0007669"/>
    <property type="project" value="UniProtKB-KW"/>
</dbReference>
<evidence type="ECO:0000256" key="5">
    <source>
        <dbReference type="ARBA" id="ARBA00023014"/>
    </source>
</evidence>
<dbReference type="GO" id="GO:0047121">
    <property type="term" value="F:isoquinoline 1-oxidoreductase activity"/>
    <property type="evidence" value="ECO:0007669"/>
    <property type="project" value="UniProtKB-EC"/>
</dbReference>
<evidence type="ECO:0000313" key="7">
    <source>
        <dbReference type="EMBL" id="VFU09980.1"/>
    </source>
</evidence>
<dbReference type="InterPro" id="IPR036010">
    <property type="entry name" value="2Fe-2S_ferredoxin-like_sf"/>
</dbReference>
<dbReference type="AlphaFoldDB" id="A0A4U8Z3I4"/>
<dbReference type="PROSITE" id="PS00197">
    <property type="entry name" value="2FE2S_FER_1"/>
    <property type="match status" value="1"/>
</dbReference>
<feature type="domain" description="2Fe-2S ferredoxin-type" evidence="6">
    <location>
        <begin position="1"/>
        <end position="77"/>
    </location>
</feature>
<proteinExistence type="predicted"/>
<dbReference type="PANTHER" id="PTHR44379:SF2">
    <property type="entry name" value="BLR6218 PROTEIN"/>
    <property type="match status" value="1"/>
</dbReference>
<keyword evidence="1" id="KW-0001">2Fe-2S</keyword>
<dbReference type="PANTHER" id="PTHR44379">
    <property type="entry name" value="OXIDOREDUCTASE WITH IRON-SULFUR SUBUNIT"/>
    <property type="match status" value="1"/>
</dbReference>
<dbReference type="Gene3D" id="3.10.20.30">
    <property type="match status" value="1"/>
</dbReference>
<sequence length="159" mass="16674">MMIKTTVNGKARTFDGDPDTPLLWYLRDELGLTGTKFGCGQALCGACTIHLGGTATRACATPISSAEGQQITTIEGLSPDGNHPVQIAWRELNVAQCGYCQAGQIMQAASLLKESPKPTDEEIDNGMSGNLCRCGTYPRIRAAIKQAANAAANSSKGGL</sequence>
<dbReference type="InterPro" id="IPR001041">
    <property type="entry name" value="2Fe-2S_ferredoxin-type"/>
</dbReference>
<dbReference type="Gene3D" id="1.10.150.120">
    <property type="entry name" value="[2Fe-2S]-binding domain"/>
    <property type="match status" value="1"/>
</dbReference>
<protein>
    <submittedName>
        <fullName evidence="7">Isoquinoline 1-oxidoreductase subunit alpha</fullName>
        <ecNumber evidence="7">1.3.99.16</ecNumber>
    </submittedName>
</protein>
<keyword evidence="5" id="KW-0411">Iron-sulfur</keyword>
<organism evidence="7 8">
    <name type="scientific">Methylocella tundrae</name>
    <dbReference type="NCBI Taxonomy" id="227605"/>
    <lineage>
        <taxon>Bacteria</taxon>
        <taxon>Pseudomonadati</taxon>
        <taxon>Pseudomonadota</taxon>
        <taxon>Alphaproteobacteria</taxon>
        <taxon>Hyphomicrobiales</taxon>
        <taxon>Beijerinckiaceae</taxon>
        <taxon>Methylocella</taxon>
    </lineage>
</organism>
<evidence type="ECO:0000256" key="1">
    <source>
        <dbReference type="ARBA" id="ARBA00022714"/>
    </source>
</evidence>
<dbReference type="GO" id="GO:0046872">
    <property type="term" value="F:metal ion binding"/>
    <property type="evidence" value="ECO:0007669"/>
    <property type="project" value="UniProtKB-KW"/>
</dbReference>
<dbReference type="EC" id="1.3.99.16" evidence="7"/>
<evidence type="ECO:0000313" key="8">
    <source>
        <dbReference type="Proteomes" id="UP000294360"/>
    </source>
</evidence>
<dbReference type="InterPro" id="IPR002888">
    <property type="entry name" value="2Fe-2S-bd"/>
</dbReference>
<dbReference type="Pfam" id="PF00111">
    <property type="entry name" value="Fer2"/>
    <property type="match status" value="1"/>
</dbReference>
<dbReference type="Proteomes" id="UP000294360">
    <property type="component" value="Chromosome"/>
</dbReference>
<dbReference type="InterPro" id="IPR006058">
    <property type="entry name" value="2Fe2S_fd_BS"/>
</dbReference>
<dbReference type="FunFam" id="1.10.150.120:FF:000003">
    <property type="entry name" value="Carbon monoxide dehydrogenase, small subunit"/>
    <property type="match status" value="1"/>
</dbReference>